<keyword evidence="3" id="KW-0175">Coiled coil</keyword>
<comment type="caution">
    <text evidence="6">The sequence shown here is derived from an EMBL/GenBank/DDBJ whole genome shotgun (WGS) entry which is preliminary data.</text>
</comment>
<dbReference type="AlphaFoldDB" id="A0AAV6FX95"/>
<name>A0AAV6FX95_9TELE</name>
<dbReference type="Gene3D" id="1.20.5.1180">
    <property type="entry name" value="Geminin coiled-coil domain"/>
    <property type="match status" value="1"/>
</dbReference>
<protein>
    <recommendedName>
        <fullName evidence="5">TSG101 and ALIX binding domain-containing protein</fullName>
    </recommendedName>
</protein>
<evidence type="ECO:0000313" key="7">
    <source>
        <dbReference type="Proteomes" id="UP000823561"/>
    </source>
</evidence>
<organism evidence="6 7">
    <name type="scientific">Alosa alosa</name>
    <name type="common">allis shad</name>
    <dbReference type="NCBI Taxonomy" id="278164"/>
    <lineage>
        <taxon>Eukaryota</taxon>
        <taxon>Metazoa</taxon>
        <taxon>Chordata</taxon>
        <taxon>Craniata</taxon>
        <taxon>Vertebrata</taxon>
        <taxon>Euteleostomi</taxon>
        <taxon>Actinopterygii</taxon>
        <taxon>Neopterygii</taxon>
        <taxon>Teleostei</taxon>
        <taxon>Clupei</taxon>
        <taxon>Clupeiformes</taxon>
        <taxon>Clupeoidei</taxon>
        <taxon>Clupeidae</taxon>
        <taxon>Alosa</taxon>
    </lineage>
</organism>
<keyword evidence="2" id="KW-0963">Cytoplasm</keyword>
<dbReference type="InterPro" id="IPR038926">
    <property type="entry name" value="CEP55"/>
</dbReference>
<evidence type="ECO:0000256" key="4">
    <source>
        <dbReference type="SAM" id="MobiDB-lite"/>
    </source>
</evidence>
<evidence type="ECO:0000313" key="6">
    <source>
        <dbReference type="EMBL" id="KAG5267054.1"/>
    </source>
</evidence>
<dbReference type="GO" id="GO:0030496">
    <property type="term" value="C:midbody"/>
    <property type="evidence" value="ECO:0007669"/>
    <property type="project" value="TreeGrafter"/>
</dbReference>
<dbReference type="GO" id="GO:0005737">
    <property type="term" value="C:cytoplasm"/>
    <property type="evidence" value="ECO:0007669"/>
    <property type="project" value="UniProtKB-SubCell"/>
</dbReference>
<dbReference type="EMBL" id="JADWDJ010000018">
    <property type="protein sequence ID" value="KAG5267054.1"/>
    <property type="molecule type" value="Genomic_DNA"/>
</dbReference>
<evidence type="ECO:0000259" key="5">
    <source>
        <dbReference type="Pfam" id="PF12180"/>
    </source>
</evidence>
<keyword evidence="7" id="KW-1185">Reference proteome</keyword>
<feature type="region of interest" description="Disordered" evidence="4">
    <location>
        <begin position="134"/>
        <end position="153"/>
    </location>
</feature>
<gene>
    <name evidence="6" type="ORF">AALO_G00239350</name>
</gene>
<reference evidence="6" key="1">
    <citation type="submission" date="2020-10" db="EMBL/GenBank/DDBJ databases">
        <title>Chromosome-scale genome assembly of the Allis shad, Alosa alosa.</title>
        <authorList>
            <person name="Margot Z."/>
            <person name="Christophe K."/>
            <person name="Cabau C."/>
            <person name="Louis A."/>
            <person name="Berthelot C."/>
            <person name="Parey E."/>
            <person name="Roest Crollius H."/>
            <person name="Montfort J."/>
            <person name="Robinson-Rechavi M."/>
            <person name="Bucao C."/>
            <person name="Bouchez O."/>
            <person name="Gislard M."/>
            <person name="Lluch J."/>
            <person name="Milhes M."/>
            <person name="Lampietro C."/>
            <person name="Lopez Roques C."/>
            <person name="Donnadieu C."/>
            <person name="Braasch I."/>
            <person name="Desvignes T."/>
            <person name="Postlethwait J."/>
            <person name="Bobe J."/>
            <person name="Guiguen Y."/>
        </authorList>
    </citation>
    <scope>NUCLEOTIDE SEQUENCE</scope>
    <source>
        <strain evidence="6">M-15738</strain>
        <tissue evidence="6">Blood</tissue>
    </source>
</reference>
<dbReference type="GO" id="GO:0045184">
    <property type="term" value="P:establishment of protein localization"/>
    <property type="evidence" value="ECO:0007669"/>
    <property type="project" value="TreeGrafter"/>
</dbReference>
<dbReference type="PANTHER" id="PTHR31838">
    <property type="entry name" value="CENTROSOMAL PROTEIN OF 55 KDA"/>
    <property type="match status" value="1"/>
</dbReference>
<dbReference type="Gene3D" id="1.10.287.1490">
    <property type="match status" value="1"/>
</dbReference>
<sequence length="434" mass="50720">MNLHIREVEERAKLLRSLKTETEDIKNRLVTVSARCHELENIQPSEAKSEQLAPERWISGTECNVTSRGGTKSLFGKSQVYKPTSDVETVQELLRDALEKNQQWLAYDQQREAYVTAVLARIYRLEQQQGRTSVAIQQQQHKDSDSEDRSCQEAQGQYEKALKSCEEQLKQELRSIAQAQAELGHVKREVHDKKEELFQVQILIQSKQKDLDQVQTYTQEKQEELDQLRLQIKETHGDRSEIQDLLCCKWTELEQLQNEIQVKQYELDQVQHQVRDKQSEMSQMHQQLKDHKRELKKGVQLQEVLQKQQEEQTRIAVLEKQVSRFAEDVETQTCEKQHLQRHLHKVLKDLSKAQEYISKLEDELDKAQSKTDTFEEMTSPGLEKQVRQSVQGLKGSPRVSNPLNESFLECPNCKIQYPTSRHRELVIHIDKCCG</sequence>
<dbReference type="PANTHER" id="PTHR31838:SF1">
    <property type="entry name" value="CENTROSOMAL PROTEIN OF 55 KDA"/>
    <property type="match status" value="1"/>
</dbReference>
<dbReference type="Pfam" id="PF12180">
    <property type="entry name" value="EABR"/>
    <property type="match status" value="1"/>
</dbReference>
<proteinExistence type="predicted"/>
<accession>A0AAV6FX95</accession>
<dbReference type="InterPro" id="IPR022008">
    <property type="entry name" value="EABR"/>
</dbReference>
<comment type="subcellular location">
    <subcellularLocation>
        <location evidence="1">Cytoplasm</location>
    </subcellularLocation>
</comment>
<feature type="compositionally biased region" description="Basic and acidic residues" evidence="4">
    <location>
        <begin position="140"/>
        <end position="151"/>
    </location>
</feature>
<dbReference type="GO" id="GO:0000281">
    <property type="term" value="P:mitotic cytokinesis"/>
    <property type="evidence" value="ECO:0007669"/>
    <property type="project" value="InterPro"/>
</dbReference>
<feature type="domain" description="TSG101 and ALIX binding" evidence="5">
    <location>
        <begin position="93"/>
        <end position="122"/>
    </location>
</feature>
<evidence type="ECO:0000256" key="3">
    <source>
        <dbReference type="ARBA" id="ARBA00023054"/>
    </source>
</evidence>
<dbReference type="GO" id="GO:0051896">
    <property type="term" value="P:regulation of phosphatidylinositol 3-kinase/protein kinase B signal transduction"/>
    <property type="evidence" value="ECO:0007669"/>
    <property type="project" value="InterPro"/>
</dbReference>
<evidence type="ECO:0000256" key="2">
    <source>
        <dbReference type="ARBA" id="ARBA00022490"/>
    </source>
</evidence>
<dbReference type="Proteomes" id="UP000823561">
    <property type="component" value="Chromosome 18"/>
</dbReference>
<evidence type="ECO:0000256" key="1">
    <source>
        <dbReference type="ARBA" id="ARBA00004496"/>
    </source>
</evidence>